<proteinExistence type="predicted"/>
<organism evidence="2 3">
    <name type="scientific">Actinoplanes palleronii</name>
    <dbReference type="NCBI Taxonomy" id="113570"/>
    <lineage>
        <taxon>Bacteria</taxon>
        <taxon>Bacillati</taxon>
        <taxon>Actinomycetota</taxon>
        <taxon>Actinomycetes</taxon>
        <taxon>Micromonosporales</taxon>
        <taxon>Micromonosporaceae</taxon>
        <taxon>Actinoplanes</taxon>
    </lineage>
</organism>
<reference evidence="2 3" key="1">
    <citation type="submission" date="2021-01" db="EMBL/GenBank/DDBJ databases">
        <title>Whole genome shotgun sequence of Actinoplanes palleronii NBRC 14916.</title>
        <authorList>
            <person name="Komaki H."/>
            <person name="Tamura T."/>
        </authorList>
    </citation>
    <scope>NUCLEOTIDE SEQUENCE [LARGE SCALE GENOMIC DNA]</scope>
    <source>
        <strain evidence="2 3">NBRC 14916</strain>
    </source>
</reference>
<feature type="region of interest" description="Disordered" evidence="1">
    <location>
        <begin position="159"/>
        <end position="201"/>
    </location>
</feature>
<keyword evidence="3" id="KW-1185">Reference proteome</keyword>
<evidence type="ECO:0000256" key="1">
    <source>
        <dbReference type="SAM" id="MobiDB-lite"/>
    </source>
</evidence>
<feature type="region of interest" description="Disordered" evidence="1">
    <location>
        <begin position="109"/>
        <end position="131"/>
    </location>
</feature>
<comment type="caution">
    <text evidence="2">The sequence shown here is derived from an EMBL/GenBank/DDBJ whole genome shotgun (WGS) entry which is preliminary data.</text>
</comment>
<evidence type="ECO:0000313" key="3">
    <source>
        <dbReference type="Proteomes" id="UP000624709"/>
    </source>
</evidence>
<feature type="compositionally biased region" description="Gly residues" evidence="1">
    <location>
        <begin position="188"/>
        <end position="201"/>
    </location>
</feature>
<gene>
    <name evidence="2" type="ORF">Apa02nite_074830</name>
</gene>
<protein>
    <submittedName>
        <fullName evidence="2">Uncharacterized protein</fullName>
    </submittedName>
</protein>
<dbReference type="EMBL" id="BOMS01000124">
    <property type="protein sequence ID" value="GIE71375.1"/>
    <property type="molecule type" value="Genomic_DNA"/>
</dbReference>
<accession>A0ABQ4BL18</accession>
<evidence type="ECO:0000313" key="2">
    <source>
        <dbReference type="EMBL" id="GIE71375.1"/>
    </source>
</evidence>
<name>A0ABQ4BL18_9ACTN</name>
<sequence>MTEKLPRDLLALVGAIRLRPESALGEGAAGVRARSGSGAVAVRDPVVRAATAPRWAVAARDLALRTLTAPPGGDRYIRAGMCTLAAHRVIEGDQPAIIVLDASRADTVFTPRPGPVTPPAASARPGTRRHPVTRATARTGMPLRARRFQPPALHQDQLKLSGIGRGQLAPAAVSDGRRQPPAPAGAATGCGHGKAGGGSPS</sequence>
<dbReference type="Proteomes" id="UP000624709">
    <property type="component" value="Unassembled WGS sequence"/>
</dbReference>